<evidence type="ECO:0000256" key="2">
    <source>
        <dbReference type="ARBA" id="ARBA00004413"/>
    </source>
</evidence>
<evidence type="ECO:0000256" key="1">
    <source>
        <dbReference type="ARBA" id="ARBA00004117"/>
    </source>
</evidence>
<comment type="subcellular location">
    <subcellularLocation>
        <location evidence="1">Bacterial flagellum basal body</location>
    </subcellularLocation>
    <subcellularLocation>
        <location evidence="2">Cell membrane</location>
        <topology evidence="2">Peripheral membrane protein</topology>
        <orientation evidence="2">Cytoplasmic side</orientation>
    </subcellularLocation>
</comment>
<dbReference type="InterPro" id="IPR023087">
    <property type="entry name" value="Flg_Motor_Flig_C"/>
</dbReference>
<dbReference type="GO" id="GO:0071973">
    <property type="term" value="P:bacterial-type flagellum-dependent cell motility"/>
    <property type="evidence" value="ECO:0007669"/>
    <property type="project" value="InterPro"/>
</dbReference>
<evidence type="ECO:0000259" key="11">
    <source>
        <dbReference type="Pfam" id="PF14841"/>
    </source>
</evidence>
<dbReference type="GO" id="GO:0009425">
    <property type="term" value="C:bacterial-type flagellum basal body"/>
    <property type="evidence" value="ECO:0007669"/>
    <property type="project" value="UniProtKB-SubCell"/>
</dbReference>
<dbReference type="InterPro" id="IPR000090">
    <property type="entry name" value="Flg_Motor_Flig"/>
</dbReference>
<gene>
    <name evidence="13" type="ORF">HDF17_002660</name>
</gene>
<comment type="similarity">
    <text evidence="3">Belongs to the FliG family.</text>
</comment>
<feature type="domain" description="Flagellar motor switch protein FliG middle" evidence="11">
    <location>
        <begin position="144"/>
        <end position="217"/>
    </location>
</feature>
<keyword evidence="13" id="KW-0966">Cell projection</keyword>
<evidence type="ECO:0000256" key="9">
    <source>
        <dbReference type="ARBA" id="ARBA00023143"/>
    </source>
</evidence>
<dbReference type="InterPro" id="IPR028263">
    <property type="entry name" value="FliG_N"/>
</dbReference>
<dbReference type="Pfam" id="PF14842">
    <property type="entry name" value="FliG_N"/>
    <property type="match status" value="1"/>
</dbReference>
<protein>
    <recommendedName>
        <fullName evidence="4">Flagellar motor switch protein FliG</fullName>
    </recommendedName>
</protein>
<dbReference type="GO" id="GO:0005886">
    <property type="term" value="C:plasma membrane"/>
    <property type="evidence" value="ECO:0007669"/>
    <property type="project" value="UniProtKB-SubCell"/>
</dbReference>
<keyword evidence="7" id="KW-0283">Flagellar rotation</keyword>
<dbReference type="NCBIfam" id="TIGR00207">
    <property type="entry name" value="fliG"/>
    <property type="match status" value="1"/>
</dbReference>
<dbReference type="PANTHER" id="PTHR30534:SF0">
    <property type="entry name" value="FLAGELLAR MOTOR SWITCH PROTEIN FLIG"/>
    <property type="match status" value="1"/>
</dbReference>
<evidence type="ECO:0000256" key="6">
    <source>
        <dbReference type="ARBA" id="ARBA00022500"/>
    </source>
</evidence>
<dbReference type="InterPro" id="IPR011002">
    <property type="entry name" value="FliG_a-hlx"/>
</dbReference>
<evidence type="ECO:0000256" key="5">
    <source>
        <dbReference type="ARBA" id="ARBA00022475"/>
    </source>
</evidence>
<keyword evidence="8" id="KW-0472">Membrane</keyword>
<sequence>MMGATAQFNMTETKRPNPLLLPVEAGFAPAEMPGIRKAAILMVALGEELAKSMFQSLSDTDVRRLTDEITRLGEVPALQSAQVLTEFYGLLETREHMLRGGTEYALKLLTEAFGSQRAEALLAQVKGMQQRSTGDLAILQRMEPHQLSKFLENEHPQTVALVLAHLDPKRGSTVLMHLKETVRVDVVKRLAEMRQFSPEMAQTVALVLHRQMEALGSSGRRSYSGFKAVAELMNRLEPGASKGILEEIESNEPELAIGIRNLMFTFEDLLTVPPQSIRELVGAVDKRVLALALKGAKENLKAYLFQAMSSRGMEMLKEDMDVMGPVRGKDVSAAQQELLSLARKMESEGKLVLKLEADNDLTI</sequence>
<dbReference type="AlphaFoldDB" id="A0A7Y9PIF6"/>
<keyword evidence="6" id="KW-0145">Chemotaxis</keyword>
<dbReference type="PANTHER" id="PTHR30534">
    <property type="entry name" value="FLAGELLAR MOTOR SWITCH PROTEIN FLIG"/>
    <property type="match status" value="1"/>
</dbReference>
<keyword evidence="13" id="KW-0969">Cilium</keyword>
<keyword evidence="14" id="KW-1185">Reference proteome</keyword>
<dbReference type="Proteomes" id="UP000589520">
    <property type="component" value="Unassembled WGS sequence"/>
</dbReference>
<keyword evidence="9" id="KW-0975">Bacterial flagellum</keyword>
<keyword evidence="13" id="KW-0282">Flagellum</keyword>
<evidence type="ECO:0000256" key="7">
    <source>
        <dbReference type="ARBA" id="ARBA00022779"/>
    </source>
</evidence>
<evidence type="ECO:0000256" key="3">
    <source>
        <dbReference type="ARBA" id="ARBA00010299"/>
    </source>
</evidence>
<evidence type="ECO:0000259" key="12">
    <source>
        <dbReference type="Pfam" id="PF14842"/>
    </source>
</evidence>
<keyword evidence="5" id="KW-1003">Cell membrane</keyword>
<dbReference type="Pfam" id="PF01706">
    <property type="entry name" value="FliG_C"/>
    <property type="match status" value="1"/>
</dbReference>
<organism evidence="13 14">
    <name type="scientific">Granulicella arctica</name>
    <dbReference type="NCBI Taxonomy" id="940613"/>
    <lineage>
        <taxon>Bacteria</taxon>
        <taxon>Pseudomonadati</taxon>
        <taxon>Acidobacteriota</taxon>
        <taxon>Terriglobia</taxon>
        <taxon>Terriglobales</taxon>
        <taxon>Acidobacteriaceae</taxon>
        <taxon>Granulicella</taxon>
    </lineage>
</organism>
<dbReference type="Gene3D" id="1.10.220.30">
    <property type="match status" value="3"/>
</dbReference>
<evidence type="ECO:0000313" key="13">
    <source>
        <dbReference type="EMBL" id="NYF80340.1"/>
    </source>
</evidence>
<dbReference type="PIRSF" id="PIRSF003161">
    <property type="entry name" value="FliG"/>
    <property type="match status" value="1"/>
</dbReference>
<evidence type="ECO:0000259" key="10">
    <source>
        <dbReference type="Pfam" id="PF01706"/>
    </source>
</evidence>
<proteinExistence type="inferred from homology"/>
<reference evidence="13 14" key="1">
    <citation type="submission" date="2020-07" db="EMBL/GenBank/DDBJ databases">
        <title>Genomic Encyclopedia of Type Strains, Phase IV (KMG-V): Genome sequencing to study the core and pangenomes of soil and plant-associated prokaryotes.</title>
        <authorList>
            <person name="Whitman W."/>
        </authorList>
    </citation>
    <scope>NUCLEOTIDE SEQUENCE [LARGE SCALE GENOMIC DNA]</scope>
    <source>
        <strain evidence="13 14">X4EP2</strain>
    </source>
</reference>
<dbReference type="RefSeq" id="WP_246301911.1">
    <property type="nucleotide sequence ID" value="NZ_JACCCW010000002.1"/>
</dbReference>
<dbReference type="EMBL" id="JACCCW010000002">
    <property type="protein sequence ID" value="NYF80340.1"/>
    <property type="molecule type" value="Genomic_DNA"/>
</dbReference>
<accession>A0A7Y9PIF6</accession>
<evidence type="ECO:0000256" key="8">
    <source>
        <dbReference type="ARBA" id="ARBA00023136"/>
    </source>
</evidence>
<evidence type="ECO:0000313" key="14">
    <source>
        <dbReference type="Proteomes" id="UP000589520"/>
    </source>
</evidence>
<comment type="caution">
    <text evidence="13">The sequence shown here is derived from an EMBL/GenBank/DDBJ whole genome shotgun (WGS) entry which is preliminary data.</text>
</comment>
<feature type="domain" description="Flagellar motor switch protein FliG C-terminal" evidence="10">
    <location>
        <begin position="246"/>
        <end position="353"/>
    </location>
</feature>
<evidence type="ECO:0000256" key="4">
    <source>
        <dbReference type="ARBA" id="ARBA00021870"/>
    </source>
</evidence>
<dbReference type="GO" id="GO:0003774">
    <property type="term" value="F:cytoskeletal motor activity"/>
    <property type="evidence" value="ECO:0007669"/>
    <property type="project" value="InterPro"/>
</dbReference>
<dbReference type="SUPFAM" id="SSF48029">
    <property type="entry name" value="FliG"/>
    <property type="match status" value="2"/>
</dbReference>
<dbReference type="InterPro" id="IPR032779">
    <property type="entry name" value="FliG_M"/>
</dbReference>
<dbReference type="GO" id="GO:0006935">
    <property type="term" value="P:chemotaxis"/>
    <property type="evidence" value="ECO:0007669"/>
    <property type="project" value="UniProtKB-KW"/>
</dbReference>
<dbReference type="PRINTS" id="PR00954">
    <property type="entry name" value="FLGMOTORFLIG"/>
</dbReference>
<dbReference type="Pfam" id="PF14841">
    <property type="entry name" value="FliG_M"/>
    <property type="match status" value="1"/>
</dbReference>
<feature type="domain" description="Flagellar motor switch protein FliG N-terminal" evidence="12">
    <location>
        <begin position="32"/>
        <end position="131"/>
    </location>
</feature>
<name>A0A7Y9PIF6_9BACT</name>